<dbReference type="AlphaFoldDB" id="A0A8J8NAL1"/>
<reference evidence="1" key="1">
    <citation type="submission" date="2019-06" db="EMBL/GenBank/DDBJ databases">
        <authorList>
            <person name="Zheng W."/>
        </authorList>
    </citation>
    <scope>NUCLEOTIDE SEQUENCE</scope>
    <source>
        <strain evidence="1">QDHG01</strain>
    </source>
</reference>
<proteinExistence type="predicted"/>
<keyword evidence="2" id="KW-1185">Reference proteome</keyword>
<name>A0A8J8NAL1_HALGN</name>
<evidence type="ECO:0000313" key="2">
    <source>
        <dbReference type="Proteomes" id="UP000785679"/>
    </source>
</evidence>
<comment type="caution">
    <text evidence="1">The sequence shown here is derived from an EMBL/GenBank/DDBJ whole genome shotgun (WGS) entry which is preliminary data.</text>
</comment>
<accession>A0A8J8NAL1</accession>
<organism evidence="1 2">
    <name type="scientific">Halteria grandinella</name>
    <dbReference type="NCBI Taxonomy" id="5974"/>
    <lineage>
        <taxon>Eukaryota</taxon>
        <taxon>Sar</taxon>
        <taxon>Alveolata</taxon>
        <taxon>Ciliophora</taxon>
        <taxon>Intramacronucleata</taxon>
        <taxon>Spirotrichea</taxon>
        <taxon>Stichotrichia</taxon>
        <taxon>Sporadotrichida</taxon>
        <taxon>Halteriidae</taxon>
        <taxon>Halteria</taxon>
    </lineage>
</organism>
<gene>
    <name evidence="1" type="ORF">FGO68_gene16074</name>
</gene>
<sequence>MRRISFSGIRLRKCSECRCIGIECQSNLSEIIRAQCRPCAVSDGADRSSCQRCDDRDDTDHHEYFDERHAPTVTRVVFHGPISPERMRNSK</sequence>
<protein>
    <submittedName>
        <fullName evidence="1">Uncharacterized protein</fullName>
    </submittedName>
</protein>
<dbReference type="EMBL" id="RRYP01029961">
    <property type="protein sequence ID" value="TNV71334.1"/>
    <property type="molecule type" value="Genomic_DNA"/>
</dbReference>
<dbReference type="Proteomes" id="UP000785679">
    <property type="component" value="Unassembled WGS sequence"/>
</dbReference>
<evidence type="ECO:0000313" key="1">
    <source>
        <dbReference type="EMBL" id="TNV71334.1"/>
    </source>
</evidence>